<feature type="compositionally biased region" description="Polar residues" evidence="1">
    <location>
        <begin position="1"/>
        <end position="21"/>
    </location>
</feature>
<evidence type="ECO:0000256" key="1">
    <source>
        <dbReference type="SAM" id="MobiDB-lite"/>
    </source>
</evidence>
<keyword evidence="2" id="KW-1185">Reference proteome</keyword>
<reference evidence="2" key="1">
    <citation type="submission" date="2013-12" db="EMBL/GenBank/DDBJ databases">
        <authorList>
            <person name="Aslett M."/>
        </authorList>
    </citation>
    <scope>NUCLEOTIDE SEQUENCE [LARGE SCALE GENOMIC DNA]</scope>
    <source>
        <strain evidence="2">Lindley</strain>
    </source>
</reference>
<dbReference type="AlphaFoldDB" id="A0A183C421"/>
<accession>A0A183C421</accession>
<organism evidence="2 3">
    <name type="scientific">Globodera pallida</name>
    <name type="common">Potato cyst nematode worm</name>
    <name type="synonym">Heterodera pallida</name>
    <dbReference type="NCBI Taxonomy" id="36090"/>
    <lineage>
        <taxon>Eukaryota</taxon>
        <taxon>Metazoa</taxon>
        <taxon>Ecdysozoa</taxon>
        <taxon>Nematoda</taxon>
        <taxon>Chromadorea</taxon>
        <taxon>Rhabditida</taxon>
        <taxon>Tylenchina</taxon>
        <taxon>Tylenchomorpha</taxon>
        <taxon>Tylenchoidea</taxon>
        <taxon>Heteroderidae</taxon>
        <taxon>Heteroderinae</taxon>
        <taxon>Globodera</taxon>
    </lineage>
</organism>
<evidence type="ECO:0000313" key="3">
    <source>
        <dbReference type="WBParaSite" id="GPLIN_000761500"/>
    </source>
</evidence>
<evidence type="ECO:0000313" key="2">
    <source>
        <dbReference type="Proteomes" id="UP000050741"/>
    </source>
</evidence>
<dbReference type="WBParaSite" id="GPLIN_000761500">
    <property type="protein sequence ID" value="GPLIN_000761500"/>
    <property type="gene ID" value="GPLIN_000761500"/>
</dbReference>
<protein>
    <submittedName>
        <fullName evidence="3">Syntaxin-6_N domain-containing protein</fullName>
    </submittedName>
</protein>
<reference evidence="2" key="2">
    <citation type="submission" date="2014-05" db="EMBL/GenBank/DDBJ databases">
        <title>The genome and life-stage specific transcriptomes of Globodera pallida elucidate key aspects of plant parasitism by a cyst nematode.</title>
        <authorList>
            <person name="Cotton J.A."/>
            <person name="Lilley C.J."/>
            <person name="Jones L.M."/>
            <person name="Kikuchi T."/>
            <person name="Reid A.J."/>
            <person name="Thorpe P."/>
            <person name="Tsai I.J."/>
            <person name="Beasley H."/>
            <person name="Blok V."/>
            <person name="Cock P.J.A."/>
            <person name="Van den Akker S.E."/>
            <person name="Holroyd N."/>
            <person name="Hunt M."/>
            <person name="Mantelin S."/>
            <person name="Naghra H."/>
            <person name="Pain A."/>
            <person name="Palomares-Rius J.E."/>
            <person name="Zarowiecki M."/>
            <person name="Berriman M."/>
            <person name="Jones J.T."/>
            <person name="Urwin P.E."/>
        </authorList>
    </citation>
    <scope>NUCLEOTIDE SEQUENCE [LARGE SCALE GENOMIC DNA]</scope>
    <source>
        <strain evidence="2">Lindley</strain>
    </source>
</reference>
<reference evidence="3" key="3">
    <citation type="submission" date="2016-06" db="UniProtKB">
        <authorList>
            <consortium name="WormBaseParasite"/>
        </authorList>
    </citation>
    <scope>IDENTIFICATION</scope>
</reference>
<feature type="region of interest" description="Disordered" evidence="1">
    <location>
        <begin position="1"/>
        <end position="23"/>
    </location>
</feature>
<sequence length="100" mass="11689">MSTTNNATSIFANPLSSTSDSFPKRQRIRVEDSAENLARTIRSAFRGLNELWNRVHMDMPTREHRAQQASKYVHDLLRDIRSSEEKVREKEVQNFYFIGC</sequence>
<dbReference type="Proteomes" id="UP000050741">
    <property type="component" value="Unassembled WGS sequence"/>
</dbReference>
<name>A0A183C421_GLOPA</name>
<proteinExistence type="predicted"/>